<dbReference type="Proteomes" id="UP000183832">
    <property type="component" value="Unassembled WGS sequence"/>
</dbReference>
<name>A0A1J1J3S0_9DIPT</name>
<keyword evidence="2" id="KW-1185">Reference proteome</keyword>
<gene>
    <name evidence="1" type="ORF">CLUMA_CG019941</name>
</gene>
<sequence>MWSIDSARFPEDFRSTTFHPRCLIKSKQLACSPGNMSWLENEWNENLHVTFSIRQMLQREILKVNVKTIAESFVIEAKIDPELSEN</sequence>
<evidence type="ECO:0000313" key="2">
    <source>
        <dbReference type="Proteomes" id="UP000183832"/>
    </source>
</evidence>
<accession>A0A1J1J3S0</accession>
<proteinExistence type="predicted"/>
<protein>
    <submittedName>
        <fullName evidence="1">CLUMA_CG019941, isoform A</fullName>
    </submittedName>
</protein>
<dbReference type="EMBL" id="CVRI01000067">
    <property type="protein sequence ID" value="CRL06602.1"/>
    <property type="molecule type" value="Genomic_DNA"/>
</dbReference>
<evidence type="ECO:0000313" key="1">
    <source>
        <dbReference type="EMBL" id="CRL06602.1"/>
    </source>
</evidence>
<dbReference type="AlphaFoldDB" id="A0A1J1J3S0"/>
<reference evidence="1 2" key="1">
    <citation type="submission" date="2015-04" db="EMBL/GenBank/DDBJ databases">
        <authorList>
            <person name="Syromyatnikov M.Y."/>
            <person name="Popov V.N."/>
        </authorList>
    </citation>
    <scope>NUCLEOTIDE SEQUENCE [LARGE SCALE GENOMIC DNA]</scope>
</reference>
<organism evidence="1 2">
    <name type="scientific">Clunio marinus</name>
    <dbReference type="NCBI Taxonomy" id="568069"/>
    <lineage>
        <taxon>Eukaryota</taxon>
        <taxon>Metazoa</taxon>
        <taxon>Ecdysozoa</taxon>
        <taxon>Arthropoda</taxon>
        <taxon>Hexapoda</taxon>
        <taxon>Insecta</taxon>
        <taxon>Pterygota</taxon>
        <taxon>Neoptera</taxon>
        <taxon>Endopterygota</taxon>
        <taxon>Diptera</taxon>
        <taxon>Nematocera</taxon>
        <taxon>Chironomoidea</taxon>
        <taxon>Chironomidae</taxon>
        <taxon>Clunio</taxon>
    </lineage>
</organism>